<name>A0A1Y0IRQ0_9BACL</name>
<dbReference type="GO" id="GO:0009253">
    <property type="term" value="P:peptidoglycan catabolic process"/>
    <property type="evidence" value="ECO:0007669"/>
    <property type="project" value="InterPro"/>
</dbReference>
<feature type="chain" id="PRO_5013254080" description="MurNAc-LAA domain-containing protein" evidence="2">
    <location>
        <begin position="24"/>
        <end position="375"/>
    </location>
</feature>
<dbReference type="RefSeq" id="WP_087458053.1">
    <property type="nucleotide sequence ID" value="NZ_CP021434.1"/>
</dbReference>
<dbReference type="InterPro" id="IPR002508">
    <property type="entry name" value="MurNAc-LAA_cat"/>
</dbReference>
<proteinExistence type="predicted"/>
<evidence type="ECO:0000256" key="2">
    <source>
        <dbReference type="SAM" id="SignalP"/>
    </source>
</evidence>
<dbReference type="InterPro" id="IPR050695">
    <property type="entry name" value="N-acetylmuramoyl_amidase_3"/>
</dbReference>
<sequence length="375" mass="41945">MKNSMSLLLAGLLLAGSVSVAEAATTTTKTTVTSTAKQYNVFQRNTYLKSFVSYNEAVAYAKLWDHSSVVKIAGNLWLWDNYPRFQVYQGERMLKEFTTQAAAMDYAKLWARSSVRTWKGSWLWDNYPKYRVFQGEKMLREYKSFEEAVAYARLWAGASVRQITDGHWVWDNFKVKTLVIDPGHGGRDPGAIALDGTEEEDLTLSFSLKAKAELVKRGYNVVMVRETDVELDPSTTDLAEELQARVDVSKASEANLFISLHANSFSSTGTYGTETYYNTTTSYDGSVNPFPEQSRQLAGVIQKHVLRAMGTYNRGAKDSNFYVLRKNTVPAALVEIAFLSNAGDLKKLEDTALQQKFAVEMGAAVDEYFAVSGQK</sequence>
<gene>
    <name evidence="4" type="ORF">CBW65_18235</name>
</gene>
<protein>
    <recommendedName>
        <fullName evidence="3">MurNAc-LAA domain-containing protein</fullName>
    </recommendedName>
</protein>
<dbReference type="PANTHER" id="PTHR30404:SF0">
    <property type="entry name" value="N-ACETYLMURAMOYL-L-ALANINE AMIDASE AMIC"/>
    <property type="match status" value="1"/>
</dbReference>
<dbReference type="SMART" id="SM00646">
    <property type="entry name" value="Ami_3"/>
    <property type="match status" value="1"/>
</dbReference>
<dbReference type="AlphaFoldDB" id="A0A1Y0IRQ0"/>
<keyword evidence="5" id="KW-1185">Reference proteome</keyword>
<dbReference type="KEGG" id="tum:CBW65_18235"/>
<organism evidence="4 5">
    <name type="scientific">Tumebacillus avium</name>
    <dbReference type="NCBI Taxonomy" id="1903704"/>
    <lineage>
        <taxon>Bacteria</taxon>
        <taxon>Bacillati</taxon>
        <taxon>Bacillota</taxon>
        <taxon>Bacilli</taxon>
        <taxon>Bacillales</taxon>
        <taxon>Alicyclobacillaceae</taxon>
        <taxon>Tumebacillus</taxon>
    </lineage>
</organism>
<accession>A0A1Y0IRQ0</accession>
<reference evidence="5" key="1">
    <citation type="submission" date="2017-05" db="EMBL/GenBank/DDBJ databases">
        <authorList>
            <person name="Sung H."/>
        </authorList>
    </citation>
    <scope>NUCLEOTIDE SEQUENCE [LARGE SCALE GENOMIC DNA]</scope>
    <source>
        <strain evidence="5">AR23208</strain>
    </source>
</reference>
<feature type="signal peptide" evidence="2">
    <location>
        <begin position="1"/>
        <end position="23"/>
    </location>
</feature>
<dbReference type="CDD" id="cd02696">
    <property type="entry name" value="MurNAc-LAA"/>
    <property type="match status" value="1"/>
</dbReference>
<evidence type="ECO:0000313" key="5">
    <source>
        <dbReference type="Proteomes" id="UP000195437"/>
    </source>
</evidence>
<dbReference type="OrthoDB" id="9806267at2"/>
<feature type="domain" description="MurNAc-LAA" evidence="3">
    <location>
        <begin position="246"/>
        <end position="364"/>
    </location>
</feature>
<dbReference type="Pfam" id="PF01520">
    <property type="entry name" value="Amidase_3"/>
    <property type="match status" value="1"/>
</dbReference>
<evidence type="ECO:0000313" key="4">
    <source>
        <dbReference type="EMBL" id="ARU62699.1"/>
    </source>
</evidence>
<dbReference type="PANTHER" id="PTHR30404">
    <property type="entry name" value="N-ACETYLMURAMOYL-L-ALANINE AMIDASE"/>
    <property type="match status" value="1"/>
</dbReference>
<keyword evidence="1" id="KW-0378">Hydrolase</keyword>
<dbReference type="GO" id="GO:0008745">
    <property type="term" value="F:N-acetylmuramoyl-L-alanine amidase activity"/>
    <property type="evidence" value="ECO:0007669"/>
    <property type="project" value="InterPro"/>
</dbReference>
<evidence type="ECO:0000259" key="3">
    <source>
        <dbReference type="SMART" id="SM00646"/>
    </source>
</evidence>
<dbReference type="GO" id="GO:0030288">
    <property type="term" value="C:outer membrane-bounded periplasmic space"/>
    <property type="evidence" value="ECO:0007669"/>
    <property type="project" value="TreeGrafter"/>
</dbReference>
<dbReference type="SUPFAM" id="SSF53187">
    <property type="entry name" value="Zn-dependent exopeptidases"/>
    <property type="match status" value="1"/>
</dbReference>
<dbReference type="Proteomes" id="UP000195437">
    <property type="component" value="Chromosome"/>
</dbReference>
<evidence type="ECO:0000256" key="1">
    <source>
        <dbReference type="ARBA" id="ARBA00022801"/>
    </source>
</evidence>
<dbReference type="EMBL" id="CP021434">
    <property type="protein sequence ID" value="ARU62699.1"/>
    <property type="molecule type" value="Genomic_DNA"/>
</dbReference>
<dbReference type="Gene3D" id="3.40.630.40">
    <property type="entry name" value="Zn-dependent exopeptidases"/>
    <property type="match status" value="1"/>
</dbReference>
<keyword evidence="2" id="KW-0732">Signal</keyword>